<evidence type="ECO:0000313" key="16">
    <source>
        <dbReference type="Proteomes" id="UP000032180"/>
    </source>
</evidence>
<dbReference type="PANTHER" id="PTHR11214">
    <property type="entry name" value="BETA-1,3-N-ACETYLGLUCOSAMINYLTRANSFERASE"/>
    <property type="match status" value="1"/>
</dbReference>
<dbReference type="PANTHER" id="PTHR11214:SF123">
    <property type="entry name" value="BETA-1,6-GALACTOSYLTRANSFERASE GALT31A"/>
    <property type="match status" value="1"/>
</dbReference>
<evidence type="ECO:0000256" key="4">
    <source>
        <dbReference type="ARBA" id="ARBA00008661"/>
    </source>
</evidence>
<organism evidence="15 16">
    <name type="scientific">Leersia perrieri</name>
    <dbReference type="NCBI Taxonomy" id="77586"/>
    <lineage>
        <taxon>Eukaryota</taxon>
        <taxon>Viridiplantae</taxon>
        <taxon>Streptophyta</taxon>
        <taxon>Embryophyta</taxon>
        <taxon>Tracheophyta</taxon>
        <taxon>Spermatophyta</taxon>
        <taxon>Magnoliopsida</taxon>
        <taxon>Liliopsida</taxon>
        <taxon>Poales</taxon>
        <taxon>Poaceae</taxon>
        <taxon>BOP clade</taxon>
        <taxon>Oryzoideae</taxon>
        <taxon>Oryzeae</taxon>
        <taxon>Oryzinae</taxon>
        <taxon>Leersia</taxon>
    </lineage>
</organism>
<dbReference type="EC" id="2.4.1.-" evidence="13"/>
<dbReference type="Pfam" id="PF01762">
    <property type="entry name" value="Galactosyl_T"/>
    <property type="match status" value="1"/>
</dbReference>
<accession>A0A0D9X3V0</accession>
<dbReference type="Pfam" id="PF13334">
    <property type="entry name" value="DUF4094"/>
    <property type="match status" value="1"/>
</dbReference>
<evidence type="ECO:0000256" key="3">
    <source>
        <dbReference type="ARBA" id="ARBA00004922"/>
    </source>
</evidence>
<keyword evidence="6" id="KW-0808">Transferase</keyword>
<evidence type="ECO:0000313" key="15">
    <source>
        <dbReference type="EnsemblPlants" id="LPERR08G01480.2"/>
    </source>
</evidence>
<keyword evidence="12 13" id="KW-0464">Manganese</keyword>
<evidence type="ECO:0000256" key="10">
    <source>
        <dbReference type="ARBA" id="ARBA00023034"/>
    </source>
</evidence>
<feature type="domain" description="DUF4094" evidence="14">
    <location>
        <begin position="23"/>
        <end position="94"/>
    </location>
</feature>
<dbReference type="Proteomes" id="UP000032180">
    <property type="component" value="Chromosome 8"/>
</dbReference>
<dbReference type="Gene3D" id="3.90.550.50">
    <property type="match status" value="1"/>
</dbReference>
<dbReference type="AlphaFoldDB" id="A0A0D9X3V0"/>
<comment type="similarity">
    <text evidence="4 13">Belongs to the glycosyltransferase 31 family.</text>
</comment>
<keyword evidence="16" id="KW-1185">Reference proteome</keyword>
<evidence type="ECO:0000256" key="8">
    <source>
        <dbReference type="ARBA" id="ARBA00022968"/>
    </source>
</evidence>
<keyword evidence="8" id="KW-0735">Signal-anchor</keyword>
<evidence type="ECO:0000256" key="6">
    <source>
        <dbReference type="ARBA" id="ARBA00022679"/>
    </source>
</evidence>
<evidence type="ECO:0000256" key="2">
    <source>
        <dbReference type="ARBA" id="ARBA00004323"/>
    </source>
</evidence>
<protein>
    <recommendedName>
        <fullName evidence="13">Hexosyltransferase</fullName>
        <ecNumber evidence="13">2.4.1.-</ecNumber>
    </recommendedName>
</protein>
<reference evidence="15 16" key="1">
    <citation type="submission" date="2012-08" db="EMBL/GenBank/DDBJ databases">
        <title>Oryza genome evolution.</title>
        <authorList>
            <person name="Wing R.A."/>
        </authorList>
    </citation>
    <scope>NUCLEOTIDE SEQUENCE</scope>
</reference>
<evidence type="ECO:0000256" key="7">
    <source>
        <dbReference type="ARBA" id="ARBA00022692"/>
    </source>
</evidence>
<dbReference type="InterPro" id="IPR025298">
    <property type="entry name" value="DUF4094"/>
</dbReference>
<evidence type="ECO:0000256" key="13">
    <source>
        <dbReference type="RuleBase" id="RU363063"/>
    </source>
</evidence>
<reference evidence="15" key="3">
    <citation type="submission" date="2015-04" db="UniProtKB">
        <authorList>
            <consortium name="EnsemblPlants"/>
        </authorList>
    </citation>
    <scope>IDENTIFICATION</scope>
</reference>
<evidence type="ECO:0000256" key="9">
    <source>
        <dbReference type="ARBA" id="ARBA00022989"/>
    </source>
</evidence>
<keyword evidence="9" id="KW-1133">Transmembrane helix</keyword>
<keyword evidence="11" id="KW-0472">Membrane</keyword>
<comment type="cofactor">
    <cofactor evidence="1 13">
        <name>Mn(2+)</name>
        <dbReference type="ChEBI" id="CHEBI:29035"/>
    </cofactor>
</comment>
<reference evidence="16" key="2">
    <citation type="submission" date="2013-12" db="EMBL/GenBank/DDBJ databases">
        <authorList>
            <person name="Yu Y."/>
            <person name="Lee S."/>
            <person name="de Baynast K."/>
            <person name="Wissotski M."/>
            <person name="Liu L."/>
            <person name="Talag J."/>
            <person name="Goicoechea J."/>
            <person name="Angelova A."/>
            <person name="Jetty R."/>
            <person name="Kudrna D."/>
            <person name="Golser W."/>
            <person name="Rivera L."/>
            <person name="Zhang J."/>
            <person name="Wing R."/>
        </authorList>
    </citation>
    <scope>NUCLEOTIDE SEQUENCE</scope>
</reference>
<evidence type="ECO:0000256" key="1">
    <source>
        <dbReference type="ARBA" id="ARBA00001936"/>
    </source>
</evidence>
<keyword evidence="5 13" id="KW-0328">Glycosyltransferase</keyword>
<dbReference type="Gramene" id="LPERR08G01480.2">
    <property type="protein sequence ID" value="LPERR08G01480.2"/>
    <property type="gene ID" value="LPERR08G01480"/>
</dbReference>
<evidence type="ECO:0000256" key="5">
    <source>
        <dbReference type="ARBA" id="ARBA00022676"/>
    </source>
</evidence>
<sequence length="375" mass="42288">MFAPSAPARLPHKAAPPARVPTRLVAALCTACFFLGVCAVNRYWAVPELPDCRNKANSDNPGAVMNQVSQTREVIIALDRTISDIEMRLAAARTMQARSQGLSPSDSGGDQGSMRPRLFFVMGIFTTFNNRKRRDSIRQTWLPQGEHLNRMEKEKGVVIRFVIGRSANPSPDSEVERAIAAEDKEYNDILRLDHVERNGSLPSKIQMFLSTAISIWDADFYVKVDDDVHVNIVCLKNGLMKHLLGVNSDSKYYEPDHWKFGTEGNNYFRHATRQLYAVTRDLATYISANRHILHKYSNEDVSFGSWLIGLDVEHVDERSLCCGTPPDCEWKAQAGNPCAASFDWNCTGICNPVERMEEVHRRCWEGHVADLQAQF</sequence>
<comment type="pathway">
    <text evidence="3">Protein modification; protein glycosylation.</text>
</comment>
<comment type="subcellular location">
    <subcellularLocation>
        <location evidence="2 13">Golgi apparatus membrane</location>
        <topology evidence="2 13">Single-pass type II membrane protein</topology>
    </subcellularLocation>
</comment>
<dbReference type="GO" id="GO:0000139">
    <property type="term" value="C:Golgi membrane"/>
    <property type="evidence" value="ECO:0007669"/>
    <property type="project" value="UniProtKB-SubCell"/>
</dbReference>
<dbReference type="InterPro" id="IPR002659">
    <property type="entry name" value="Glyco_trans_31"/>
</dbReference>
<dbReference type="EnsemblPlants" id="LPERR08G01480.2">
    <property type="protein sequence ID" value="LPERR08G01480.2"/>
    <property type="gene ID" value="LPERR08G01480"/>
</dbReference>
<dbReference type="GO" id="GO:0008378">
    <property type="term" value="F:galactosyltransferase activity"/>
    <property type="evidence" value="ECO:0007669"/>
    <property type="project" value="TreeGrafter"/>
</dbReference>
<evidence type="ECO:0000256" key="11">
    <source>
        <dbReference type="ARBA" id="ARBA00023136"/>
    </source>
</evidence>
<proteinExistence type="inferred from homology"/>
<evidence type="ECO:0000256" key="12">
    <source>
        <dbReference type="ARBA" id="ARBA00023211"/>
    </source>
</evidence>
<keyword evidence="7" id="KW-0812">Transmembrane</keyword>
<dbReference type="UniPathway" id="UPA00378"/>
<evidence type="ECO:0000259" key="14">
    <source>
        <dbReference type="Pfam" id="PF13334"/>
    </source>
</evidence>
<name>A0A0D9X3V0_9ORYZ</name>
<keyword evidence="10 13" id="KW-0333">Golgi apparatus</keyword>